<keyword evidence="3" id="KW-1185">Reference proteome</keyword>
<keyword evidence="1" id="KW-1133">Transmembrane helix</keyword>
<feature type="transmembrane region" description="Helical" evidence="1">
    <location>
        <begin position="15"/>
        <end position="37"/>
    </location>
</feature>
<dbReference type="HOGENOM" id="CLU_1559762_0_0_9"/>
<proteinExistence type="predicted"/>
<accession>G9YIM1</accession>
<comment type="caution">
    <text evidence="2">The sequence shown here is derived from an EMBL/GenBank/DDBJ whole genome shotgun (WGS) entry which is preliminary data.</text>
</comment>
<dbReference type="EMBL" id="AGCJ01000066">
    <property type="protein sequence ID" value="EHM39474.1"/>
    <property type="molecule type" value="Genomic_DNA"/>
</dbReference>
<evidence type="ECO:0000256" key="1">
    <source>
        <dbReference type="SAM" id="Phobius"/>
    </source>
</evidence>
<dbReference type="eggNOG" id="ENOG50346KA">
    <property type="taxonomic scope" value="Bacteria"/>
</dbReference>
<dbReference type="STRING" id="861450.HMPREF0080_01514"/>
<organism evidence="2 3">
    <name type="scientific">Anaeroglobus geminatus F0357</name>
    <dbReference type="NCBI Taxonomy" id="861450"/>
    <lineage>
        <taxon>Bacteria</taxon>
        <taxon>Bacillati</taxon>
        <taxon>Bacillota</taxon>
        <taxon>Negativicutes</taxon>
        <taxon>Veillonellales</taxon>
        <taxon>Veillonellaceae</taxon>
        <taxon>Anaeroglobus</taxon>
    </lineage>
</organism>
<evidence type="ECO:0000313" key="3">
    <source>
        <dbReference type="Proteomes" id="UP000005481"/>
    </source>
</evidence>
<name>G9YIM1_9FIRM</name>
<dbReference type="Proteomes" id="UP000005481">
    <property type="component" value="Unassembled WGS sequence"/>
</dbReference>
<evidence type="ECO:0008006" key="4">
    <source>
        <dbReference type="Google" id="ProtNLM"/>
    </source>
</evidence>
<keyword evidence="1" id="KW-0472">Membrane</keyword>
<gene>
    <name evidence="2" type="ORF">HMPREF0080_01514</name>
</gene>
<evidence type="ECO:0000313" key="2">
    <source>
        <dbReference type="EMBL" id="EHM39474.1"/>
    </source>
</evidence>
<keyword evidence="1" id="KW-0812">Transmembrane</keyword>
<sequence>MFLKRNKNAFFLTEAVIYIGLALLCLTLFFSLFVQAVRLYRQAVARENLVRQAVVCEETIWFSLRYGTDIVVAPNEVRYRDGNGEMNGFFVRNRILYKRLSNGTGQPITGNDAGEPGETDVFMEPLQGTAYFSETDGMVTSAFRLIDRKTDVKQICRISVWPLPRIWRRDE</sequence>
<dbReference type="AlphaFoldDB" id="G9YIM1"/>
<reference evidence="2 3" key="1">
    <citation type="submission" date="2011-08" db="EMBL/GenBank/DDBJ databases">
        <authorList>
            <person name="Weinstock G."/>
            <person name="Sodergren E."/>
            <person name="Clifton S."/>
            <person name="Fulton L."/>
            <person name="Fulton B."/>
            <person name="Courtney L."/>
            <person name="Fronick C."/>
            <person name="Harrison M."/>
            <person name="Strong C."/>
            <person name="Farmer C."/>
            <person name="Delahaunty K."/>
            <person name="Markovic C."/>
            <person name="Hall O."/>
            <person name="Minx P."/>
            <person name="Tomlinson C."/>
            <person name="Mitreva M."/>
            <person name="Hou S."/>
            <person name="Chen J."/>
            <person name="Wollam A."/>
            <person name="Pepin K.H."/>
            <person name="Johnson M."/>
            <person name="Bhonagiri V."/>
            <person name="Zhang X."/>
            <person name="Suruliraj S."/>
            <person name="Warren W."/>
            <person name="Chinwalla A."/>
            <person name="Mardis E.R."/>
            <person name="Wilson R.K."/>
        </authorList>
    </citation>
    <scope>NUCLEOTIDE SEQUENCE [LARGE SCALE GENOMIC DNA]</scope>
    <source>
        <strain evidence="2 3">F0357</strain>
    </source>
</reference>
<protein>
    <recommendedName>
        <fullName evidence="4">Prepilin-type cleavage/methylation protein</fullName>
    </recommendedName>
</protein>